<keyword evidence="6" id="KW-1185">Reference proteome</keyword>
<feature type="domain" description="HTH lacI-type" evidence="4">
    <location>
        <begin position="8"/>
        <end position="62"/>
    </location>
</feature>
<dbReference type="Pfam" id="PF13377">
    <property type="entry name" value="Peripla_BP_3"/>
    <property type="match status" value="1"/>
</dbReference>
<reference evidence="6" key="1">
    <citation type="submission" date="2017-04" db="EMBL/GenBank/DDBJ databases">
        <authorList>
            <person name="Varghese N."/>
            <person name="Submissions S."/>
        </authorList>
    </citation>
    <scope>NUCLEOTIDE SEQUENCE [LARGE SCALE GENOMIC DNA]</scope>
    <source>
        <strain evidence="6">VKM Ac-2121</strain>
    </source>
</reference>
<dbReference type="SUPFAM" id="SSF53822">
    <property type="entry name" value="Periplasmic binding protein-like I"/>
    <property type="match status" value="1"/>
</dbReference>
<dbReference type="GO" id="GO:0003700">
    <property type="term" value="F:DNA-binding transcription factor activity"/>
    <property type="evidence" value="ECO:0007669"/>
    <property type="project" value="TreeGrafter"/>
</dbReference>
<dbReference type="AlphaFoldDB" id="A0A1X7PD57"/>
<keyword evidence="3" id="KW-0804">Transcription</keyword>
<sequence>MDDLTPVPVLADVAAQAGVSLSTVSRVITGRTPVSSRTRERVEKAIAELSYRPNAAAQALVSGRSSVVSVIAKNTLRWGYAATLQGIEEAARAAGYVVMITVVESADPADLERAVDSVATRSIAGAVVIDFDAVGSQTLAALPRSVPVVASAGAVKQGEDLPHAYLDDFEGGRRATEYLLSLGHQTVHHVAIPSTRERSGREWGWRQALEEAGAPVPAVVSADYDPSSGYRAAKLVPAGATAILCGNDEVAIGVIRELTERGVRVPADVSVMGFDDQSFAAMWSPALSTVRQDFSDLGRRTFALLQEWIETGVRPRDSIATAEIVIRESTAPPPAP</sequence>
<dbReference type="Pfam" id="PF00356">
    <property type="entry name" value="LacI"/>
    <property type="match status" value="1"/>
</dbReference>
<dbReference type="CDD" id="cd01574">
    <property type="entry name" value="PBP1_LacI"/>
    <property type="match status" value="1"/>
</dbReference>
<dbReference type="InterPro" id="IPR000843">
    <property type="entry name" value="HTH_LacI"/>
</dbReference>
<dbReference type="InterPro" id="IPR010982">
    <property type="entry name" value="Lambda_DNA-bd_dom_sf"/>
</dbReference>
<dbReference type="Proteomes" id="UP000193711">
    <property type="component" value="Unassembled WGS sequence"/>
</dbReference>
<dbReference type="SMART" id="SM00354">
    <property type="entry name" value="HTH_LACI"/>
    <property type="match status" value="1"/>
</dbReference>
<dbReference type="PANTHER" id="PTHR30146:SF109">
    <property type="entry name" value="HTH-TYPE TRANSCRIPTIONAL REGULATOR GALS"/>
    <property type="match status" value="1"/>
</dbReference>
<dbReference type="GO" id="GO:0000976">
    <property type="term" value="F:transcription cis-regulatory region binding"/>
    <property type="evidence" value="ECO:0007669"/>
    <property type="project" value="TreeGrafter"/>
</dbReference>
<evidence type="ECO:0000256" key="1">
    <source>
        <dbReference type="ARBA" id="ARBA00023015"/>
    </source>
</evidence>
<keyword evidence="2" id="KW-0238">DNA-binding</keyword>
<dbReference type="Gene3D" id="3.40.50.2300">
    <property type="match status" value="2"/>
</dbReference>
<dbReference type="STRING" id="1891671.SAMN06295885_3199"/>
<dbReference type="RefSeq" id="WP_085477605.1">
    <property type="nucleotide sequence ID" value="NZ_FXBM01000003.1"/>
</dbReference>
<evidence type="ECO:0000256" key="2">
    <source>
        <dbReference type="ARBA" id="ARBA00023125"/>
    </source>
</evidence>
<evidence type="ECO:0000313" key="5">
    <source>
        <dbReference type="EMBL" id="SMH49040.1"/>
    </source>
</evidence>
<dbReference type="InterPro" id="IPR028082">
    <property type="entry name" value="Peripla_BP_I"/>
</dbReference>
<dbReference type="EMBL" id="FXBM01000003">
    <property type="protein sequence ID" value="SMH49040.1"/>
    <property type="molecule type" value="Genomic_DNA"/>
</dbReference>
<dbReference type="PANTHER" id="PTHR30146">
    <property type="entry name" value="LACI-RELATED TRANSCRIPTIONAL REPRESSOR"/>
    <property type="match status" value="1"/>
</dbReference>
<evidence type="ECO:0000256" key="3">
    <source>
        <dbReference type="ARBA" id="ARBA00023163"/>
    </source>
</evidence>
<dbReference type="CDD" id="cd01392">
    <property type="entry name" value="HTH_LacI"/>
    <property type="match status" value="1"/>
</dbReference>
<gene>
    <name evidence="5" type="ORF">SAMN06295885_3199</name>
</gene>
<dbReference type="OrthoDB" id="9785139at2"/>
<keyword evidence="1" id="KW-0805">Transcription regulation</keyword>
<organism evidence="5 6">
    <name type="scientific">Rathayibacter oskolensis</name>
    <dbReference type="NCBI Taxonomy" id="1891671"/>
    <lineage>
        <taxon>Bacteria</taxon>
        <taxon>Bacillati</taxon>
        <taxon>Actinomycetota</taxon>
        <taxon>Actinomycetes</taxon>
        <taxon>Micrococcales</taxon>
        <taxon>Microbacteriaceae</taxon>
        <taxon>Rathayibacter</taxon>
    </lineage>
</organism>
<accession>A0A1X7PD57</accession>
<proteinExistence type="predicted"/>
<protein>
    <submittedName>
        <fullName evidence="5">Transcriptional regulator, LacI family</fullName>
    </submittedName>
</protein>
<name>A0A1X7PD57_9MICO</name>
<dbReference type="PROSITE" id="PS50932">
    <property type="entry name" value="HTH_LACI_2"/>
    <property type="match status" value="1"/>
</dbReference>
<dbReference type="PROSITE" id="PS00356">
    <property type="entry name" value="HTH_LACI_1"/>
    <property type="match status" value="1"/>
</dbReference>
<dbReference type="InterPro" id="IPR046335">
    <property type="entry name" value="LacI/GalR-like_sensor"/>
</dbReference>
<dbReference type="SUPFAM" id="SSF47413">
    <property type="entry name" value="lambda repressor-like DNA-binding domains"/>
    <property type="match status" value="1"/>
</dbReference>
<evidence type="ECO:0000259" key="4">
    <source>
        <dbReference type="PROSITE" id="PS50932"/>
    </source>
</evidence>
<dbReference type="Gene3D" id="1.10.260.40">
    <property type="entry name" value="lambda repressor-like DNA-binding domains"/>
    <property type="match status" value="1"/>
</dbReference>
<evidence type="ECO:0000313" key="6">
    <source>
        <dbReference type="Proteomes" id="UP000193711"/>
    </source>
</evidence>